<evidence type="ECO:0000313" key="10">
    <source>
        <dbReference type="EMBL" id="MCT4369541.1"/>
    </source>
</evidence>
<keyword evidence="11" id="KW-1185">Reference proteome</keyword>
<dbReference type="EMBL" id="NTHN02000005">
    <property type="protein sequence ID" value="MCT4369541.1"/>
    <property type="molecule type" value="Genomic_DNA"/>
</dbReference>
<dbReference type="InterPro" id="IPR004477">
    <property type="entry name" value="ComEC_N"/>
</dbReference>
<evidence type="ECO:0000256" key="5">
    <source>
        <dbReference type="ARBA" id="ARBA00023136"/>
    </source>
</evidence>
<reference evidence="11" key="1">
    <citation type="submission" date="2023-07" db="EMBL/GenBank/DDBJ databases">
        <title>Yangia mangrovi SAOS 153D genome.</title>
        <authorList>
            <person name="Verma A."/>
            <person name="Pal Y."/>
            <person name="Sundharam S."/>
            <person name="Bisht B."/>
            <person name="Srinivasan K."/>
        </authorList>
    </citation>
    <scope>NUCLEOTIDE SEQUENCE [LARGE SCALE GENOMIC DNA]</scope>
    <source>
        <strain evidence="11">SAOS 153D</strain>
    </source>
</reference>
<dbReference type="InterPro" id="IPR052159">
    <property type="entry name" value="Competence_DNA_uptake"/>
</dbReference>
<evidence type="ECO:0000256" key="4">
    <source>
        <dbReference type="ARBA" id="ARBA00022989"/>
    </source>
</evidence>
<keyword evidence="4 7" id="KW-1133">Transmembrane helix</keyword>
<evidence type="ECO:0000259" key="9">
    <source>
        <dbReference type="Pfam" id="PF13567"/>
    </source>
</evidence>
<name>A0ABT2KGP4_9RHOB</name>
<evidence type="ECO:0000313" key="11">
    <source>
        <dbReference type="Proteomes" id="UP000217448"/>
    </source>
</evidence>
<feature type="region of interest" description="Disordered" evidence="6">
    <location>
        <begin position="673"/>
        <end position="694"/>
    </location>
</feature>
<feature type="transmembrane region" description="Helical" evidence="7">
    <location>
        <begin position="503"/>
        <end position="524"/>
    </location>
</feature>
<evidence type="ECO:0000256" key="2">
    <source>
        <dbReference type="ARBA" id="ARBA00022475"/>
    </source>
</evidence>
<comment type="caution">
    <text evidence="10">The sequence shown here is derived from an EMBL/GenBank/DDBJ whole genome shotgun (WGS) entry which is preliminary data.</text>
</comment>
<keyword evidence="5 7" id="KW-0472">Membrane</keyword>
<keyword evidence="3 7" id="KW-0812">Transmembrane</keyword>
<feature type="domain" description="ComEC/Rec2-related protein" evidence="8">
    <location>
        <begin position="252"/>
        <end position="526"/>
    </location>
</feature>
<dbReference type="PANTHER" id="PTHR30619">
    <property type="entry name" value="DNA INTERNALIZATION/COMPETENCE PROTEIN COMEC/REC2"/>
    <property type="match status" value="1"/>
</dbReference>
<accession>A0ABT2KGP4</accession>
<protein>
    <submittedName>
        <fullName evidence="10">ComEC/Rec2 family competence protein</fullName>
    </submittedName>
</protein>
<dbReference type="PANTHER" id="PTHR30619:SF1">
    <property type="entry name" value="RECOMBINATION PROTEIN 2"/>
    <property type="match status" value="1"/>
</dbReference>
<feature type="transmembrane region" description="Helical" evidence="7">
    <location>
        <begin position="276"/>
        <end position="302"/>
    </location>
</feature>
<evidence type="ECO:0000259" key="8">
    <source>
        <dbReference type="Pfam" id="PF03772"/>
    </source>
</evidence>
<gene>
    <name evidence="10" type="ORF">CLG85_003940</name>
</gene>
<dbReference type="Proteomes" id="UP000217448">
    <property type="component" value="Unassembled WGS sequence"/>
</dbReference>
<feature type="transmembrane region" description="Helical" evidence="7">
    <location>
        <begin position="339"/>
        <end position="372"/>
    </location>
</feature>
<organism evidence="10 11">
    <name type="scientific">Alloyangia mangrovi</name>
    <dbReference type="NCBI Taxonomy" id="1779329"/>
    <lineage>
        <taxon>Bacteria</taxon>
        <taxon>Pseudomonadati</taxon>
        <taxon>Pseudomonadota</taxon>
        <taxon>Alphaproteobacteria</taxon>
        <taxon>Rhodobacterales</taxon>
        <taxon>Roseobacteraceae</taxon>
        <taxon>Alloyangia</taxon>
    </lineage>
</organism>
<feature type="transmembrane region" description="Helical" evidence="7">
    <location>
        <begin position="314"/>
        <end position="332"/>
    </location>
</feature>
<feature type="transmembrane region" description="Helical" evidence="7">
    <location>
        <begin position="413"/>
        <end position="434"/>
    </location>
</feature>
<comment type="subcellular location">
    <subcellularLocation>
        <location evidence="1">Cell membrane</location>
        <topology evidence="1">Multi-pass membrane protein</topology>
    </subcellularLocation>
</comment>
<dbReference type="Pfam" id="PF03772">
    <property type="entry name" value="Competence"/>
    <property type="match status" value="1"/>
</dbReference>
<evidence type="ECO:0000256" key="7">
    <source>
        <dbReference type="SAM" id="Phobius"/>
    </source>
</evidence>
<evidence type="ECO:0000256" key="6">
    <source>
        <dbReference type="SAM" id="MobiDB-lite"/>
    </source>
</evidence>
<evidence type="ECO:0000256" key="1">
    <source>
        <dbReference type="ARBA" id="ARBA00004651"/>
    </source>
</evidence>
<feature type="domain" description="DUF4131" evidence="9">
    <location>
        <begin position="54"/>
        <end position="213"/>
    </location>
</feature>
<keyword evidence="2" id="KW-1003">Cell membrane</keyword>
<dbReference type="InterPro" id="IPR025405">
    <property type="entry name" value="DUF4131"/>
</dbReference>
<sequence>MGRLLTLLAVFLALGVPRRAGAALAAQRGHLFAWVPVCLGAGIGIYFALPVEPAVSWLAASAGLGAALLLCSRRLPAEGGPLAIGTGLLLLGLALAGTRAHQVAAPQLGFQYYGPIEGRVIALDRSASDVPRLTLDQVALSRVAPDKTPVRLRVSLHGPPDLQGRALDVRPGQRVALTGHLVPPGGPVEPGGFDFRRHAWFERIGAVGYSRTPVVLNTRAAGSQRLLRLRLALSRRLQAQLPGEIGGFAAALMTGDRSGMGQETLEVLRRSNLAHLLAISGLHMGLLTGFVFAALRMALLLAPRSRHHWPGKKIAALGALVAATGYLALSGGNVATQRAFIMVAVMLGAVLADLRALSLRAVALAALLVLLLRPEALLGPGFQMSFAATTALVCVFGRLEAQLPGPRWIRPALALLLSSTVASAATAPFSMAHFNLISRYGLLANLLAVPAMGLVAVPMAVLAALLMPLGLDGVALQGMALALRWILRVAQVASGWGGGVGQVVAPAPAVLPLMIAGGVLLLLWQGRGRWGGLLPLALGVGLWLQTERPALLISESGGLVGVMTSEGRALSRDVGEDFVAKIWLENDGQPADQAASAELWPGAPGRLRFARVEGVEVLHVSGRRAAGTVSGCGGAGILVANVPVAAVQGCEIFDPERLRATGAVAFRRGPGGLEMEISRRHPPRLWQSGGADPQ</sequence>
<proteinExistence type="predicted"/>
<feature type="transmembrane region" description="Helical" evidence="7">
    <location>
        <begin position="81"/>
        <end position="98"/>
    </location>
</feature>
<feature type="transmembrane region" description="Helical" evidence="7">
    <location>
        <begin position="32"/>
        <end position="49"/>
    </location>
</feature>
<feature type="transmembrane region" description="Helical" evidence="7">
    <location>
        <begin position="440"/>
        <end position="466"/>
    </location>
</feature>
<evidence type="ECO:0000256" key="3">
    <source>
        <dbReference type="ARBA" id="ARBA00022692"/>
    </source>
</evidence>
<dbReference type="NCBIfam" id="TIGR00360">
    <property type="entry name" value="ComEC_N-term"/>
    <property type="match status" value="1"/>
</dbReference>
<dbReference type="RefSeq" id="WP_260348475.1">
    <property type="nucleotide sequence ID" value="NZ_NTHN02000005.1"/>
</dbReference>
<dbReference type="Pfam" id="PF13567">
    <property type="entry name" value="DUF4131"/>
    <property type="match status" value="1"/>
</dbReference>